<evidence type="ECO:0000313" key="1">
    <source>
        <dbReference type="EMBL" id="SHN37588.1"/>
    </source>
</evidence>
<proteinExistence type="predicted"/>
<organism evidence="1 2">
    <name type="scientific">Actinacidiphila paucisporea</name>
    <dbReference type="NCBI Taxonomy" id="310782"/>
    <lineage>
        <taxon>Bacteria</taxon>
        <taxon>Bacillati</taxon>
        <taxon>Actinomycetota</taxon>
        <taxon>Actinomycetes</taxon>
        <taxon>Kitasatosporales</taxon>
        <taxon>Streptomycetaceae</taxon>
        <taxon>Actinacidiphila</taxon>
    </lineage>
</organism>
<gene>
    <name evidence="1" type="ORF">SAMN05216499_15414</name>
</gene>
<dbReference type="STRING" id="310782.SAMN05216499_15414"/>
<accession>A0A1M7QZT6</accession>
<sequence>MIKEPAPADVTSASAYGRSRCACACESSDSYAYGYTCPPASTPPAEADTVVDNAASGLQVLCETVVNHTASTSLTDLVTESLPAPRGARLVGCILQLTDAQDSARLWWQYAAGAGDNPAGYLLYLYHLSRGET</sequence>
<feature type="non-terminal residue" evidence="1">
    <location>
        <position position="133"/>
    </location>
</feature>
<name>A0A1M7QZT6_9ACTN</name>
<keyword evidence="2" id="KW-1185">Reference proteome</keyword>
<dbReference type="EMBL" id="FRBI01000054">
    <property type="protein sequence ID" value="SHN37588.1"/>
    <property type="molecule type" value="Genomic_DNA"/>
</dbReference>
<evidence type="ECO:0000313" key="2">
    <source>
        <dbReference type="Proteomes" id="UP000184111"/>
    </source>
</evidence>
<protein>
    <submittedName>
        <fullName evidence="1">Uncharacterized protein</fullName>
    </submittedName>
</protein>
<dbReference type="AlphaFoldDB" id="A0A1M7QZT6"/>
<dbReference type="Proteomes" id="UP000184111">
    <property type="component" value="Unassembled WGS sequence"/>
</dbReference>
<reference evidence="1 2" key="1">
    <citation type="submission" date="2016-11" db="EMBL/GenBank/DDBJ databases">
        <authorList>
            <person name="Jaros S."/>
            <person name="Januszkiewicz K."/>
            <person name="Wedrychowicz H."/>
        </authorList>
    </citation>
    <scope>NUCLEOTIDE SEQUENCE [LARGE SCALE GENOMIC DNA]</scope>
    <source>
        <strain evidence="1 2">CGMCC 4.2025</strain>
    </source>
</reference>